<organism evidence="2 3">
    <name type="scientific">Undibacterium arcticum</name>
    <dbReference type="NCBI Taxonomy" id="1762892"/>
    <lineage>
        <taxon>Bacteria</taxon>
        <taxon>Pseudomonadati</taxon>
        <taxon>Pseudomonadota</taxon>
        <taxon>Betaproteobacteria</taxon>
        <taxon>Burkholderiales</taxon>
        <taxon>Oxalobacteraceae</taxon>
        <taxon>Undibacterium</taxon>
    </lineage>
</organism>
<sequence>MTMKIHLDTVIPLLHRATYGVLATQSTQVEGYPFASILPFALDERHYPVFLVSGLAEHTKNLMADHRASFLVSSPDGHNVLTVARLTIVGDVERFDASQELVARYLRYQPDAKQYLDLGDFAFFRLTPKRARYVAGFGEMGWMEEVEWANGAVMPLIDEAKFYRELIEVLPMGIRLLGLDYYGVDIERQGKRERQQFPNAPVGTEHIGEVTKRFLAAL</sequence>
<keyword evidence="3" id="KW-1185">Reference proteome</keyword>
<accession>A0ABV7F8S6</accession>
<dbReference type="PANTHER" id="PTHR13343">
    <property type="entry name" value="CREG1 PROTEIN"/>
    <property type="match status" value="1"/>
</dbReference>
<dbReference type="Pfam" id="PF13883">
    <property type="entry name" value="CREG_beta-barrel"/>
    <property type="match status" value="1"/>
</dbReference>
<evidence type="ECO:0000313" key="3">
    <source>
        <dbReference type="Proteomes" id="UP001595530"/>
    </source>
</evidence>
<dbReference type="RefSeq" id="WP_390323241.1">
    <property type="nucleotide sequence ID" value="NZ_JBHRTP010000080.1"/>
</dbReference>
<dbReference type="PANTHER" id="PTHR13343:SF24">
    <property type="entry name" value="OS07G0573800 PROTEIN"/>
    <property type="match status" value="1"/>
</dbReference>
<reference evidence="3" key="1">
    <citation type="journal article" date="2019" name="Int. J. Syst. Evol. Microbiol.">
        <title>The Global Catalogue of Microorganisms (GCM) 10K type strain sequencing project: providing services to taxonomists for standard genome sequencing and annotation.</title>
        <authorList>
            <consortium name="The Broad Institute Genomics Platform"/>
            <consortium name="The Broad Institute Genome Sequencing Center for Infectious Disease"/>
            <person name="Wu L."/>
            <person name="Ma J."/>
        </authorList>
    </citation>
    <scope>NUCLEOTIDE SEQUENCE [LARGE SCALE GENOMIC DNA]</scope>
    <source>
        <strain evidence="3">KCTC 42986</strain>
    </source>
</reference>
<dbReference type="EMBL" id="JBHRTP010000080">
    <property type="protein sequence ID" value="MFC3110473.1"/>
    <property type="molecule type" value="Genomic_DNA"/>
</dbReference>
<dbReference type="InterPro" id="IPR012349">
    <property type="entry name" value="Split_barrel_FMN-bd"/>
</dbReference>
<name>A0ABV7F8S6_9BURK</name>
<dbReference type="Gene3D" id="2.30.110.10">
    <property type="entry name" value="Electron Transport, Fmn-binding Protein, Chain A"/>
    <property type="match status" value="1"/>
</dbReference>
<evidence type="ECO:0000259" key="1">
    <source>
        <dbReference type="Pfam" id="PF13883"/>
    </source>
</evidence>
<dbReference type="SUPFAM" id="SSF50475">
    <property type="entry name" value="FMN-binding split barrel"/>
    <property type="match status" value="1"/>
</dbReference>
<feature type="domain" description="CREG-like beta-barrel" evidence="1">
    <location>
        <begin position="13"/>
        <end position="148"/>
    </location>
</feature>
<protein>
    <submittedName>
        <fullName evidence="2">HugZ family protein</fullName>
    </submittedName>
</protein>
<comment type="caution">
    <text evidence="2">The sequence shown here is derived from an EMBL/GenBank/DDBJ whole genome shotgun (WGS) entry which is preliminary data.</text>
</comment>
<proteinExistence type="predicted"/>
<gene>
    <name evidence="2" type="ORF">ACFOFO_21325</name>
</gene>
<evidence type="ECO:0000313" key="2">
    <source>
        <dbReference type="EMBL" id="MFC3110473.1"/>
    </source>
</evidence>
<dbReference type="InterPro" id="IPR055343">
    <property type="entry name" value="CREG_beta-barrel"/>
</dbReference>
<dbReference type="Proteomes" id="UP001595530">
    <property type="component" value="Unassembled WGS sequence"/>
</dbReference>